<comment type="caution">
    <text evidence="1">The sequence shown here is derived from an EMBL/GenBank/DDBJ whole genome shotgun (WGS) entry which is preliminary data.</text>
</comment>
<dbReference type="GO" id="GO:0005506">
    <property type="term" value="F:iron ion binding"/>
    <property type="evidence" value="ECO:0007669"/>
    <property type="project" value="InterPro"/>
</dbReference>
<evidence type="ECO:0000313" key="1">
    <source>
        <dbReference type="EMBL" id="KAK7691810.1"/>
    </source>
</evidence>
<evidence type="ECO:0008006" key="3">
    <source>
        <dbReference type="Google" id="ProtNLM"/>
    </source>
</evidence>
<evidence type="ECO:0000313" key="2">
    <source>
        <dbReference type="Proteomes" id="UP001385951"/>
    </source>
</evidence>
<dbReference type="EMBL" id="JASBNA010000005">
    <property type="protein sequence ID" value="KAK7691810.1"/>
    <property type="molecule type" value="Genomic_DNA"/>
</dbReference>
<keyword evidence="2" id="KW-1185">Reference proteome</keyword>
<name>A0AAW0GRE1_9APHY</name>
<dbReference type="GO" id="GO:0016705">
    <property type="term" value="F:oxidoreductase activity, acting on paired donors, with incorporation or reduction of molecular oxygen"/>
    <property type="evidence" value="ECO:0007669"/>
    <property type="project" value="InterPro"/>
</dbReference>
<dbReference type="SUPFAM" id="SSF48264">
    <property type="entry name" value="Cytochrome P450"/>
    <property type="match status" value="1"/>
</dbReference>
<protein>
    <recommendedName>
        <fullName evidence="3">Cytochrome P450</fullName>
    </recommendedName>
</protein>
<gene>
    <name evidence="1" type="ORF">QCA50_005213</name>
</gene>
<dbReference type="Proteomes" id="UP001385951">
    <property type="component" value="Unassembled WGS sequence"/>
</dbReference>
<dbReference type="InterPro" id="IPR036396">
    <property type="entry name" value="Cyt_P450_sf"/>
</dbReference>
<dbReference type="Gene3D" id="1.10.630.10">
    <property type="entry name" value="Cytochrome P450"/>
    <property type="match status" value="1"/>
</dbReference>
<dbReference type="AlphaFoldDB" id="A0AAW0GRE1"/>
<reference evidence="1 2" key="1">
    <citation type="submission" date="2022-09" db="EMBL/GenBank/DDBJ databases">
        <authorList>
            <person name="Palmer J.M."/>
        </authorList>
    </citation>
    <scope>NUCLEOTIDE SEQUENCE [LARGE SCALE GENOMIC DNA]</scope>
    <source>
        <strain evidence="1 2">DSM 7382</strain>
    </source>
</reference>
<accession>A0AAW0GRE1</accession>
<organism evidence="1 2">
    <name type="scientific">Cerrena zonata</name>
    <dbReference type="NCBI Taxonomy" id="2478898"/>
    <lineage>
        <taxon>Eukaryota</taxon>
        <taxon>Fungi</taxon>
        <taxon>Dikarya</taxon>
        <taxon>Basidiomycota</taxon>
        <taxon>Agaricomycotina</taxon>
        <taxon>Agaricomycetes</taxon>
        <taxon>Polyporales</taxon>
        <taxon>Cerrenaceae</taxon>
        <taxon>Cerrena</taxon>
    </lineage>
</organism>
<sequence>MLHDLEDDLETERFSPDLFIKDGKLTPDIQLEDSLTLAFGSDRHVCPDRHLSDSTLFMLFASVLHTFDI</sequence>
<proteinExistence type="predicted"/>
<dbReference type="GO" id="GO:0004497">
    <property type="term" value="F:monooxygenase activity"/>
    <property type="evidence" value="ECO:0007669"/>
    <property type="project" value="InterPro"/>
</dbReference>
<dbReference type="GO" id="GO:0020037">
    <property type="term" value="F:heme binding"/>
    <property type="evidence" value="ECO:0007669"/>
    <property type="project" value="InterPro"/>
</dbReference>